<dbReference type="SUPFAM" id="SSF63817">
    <property type="entry name" value="Sortase"/>
    <property type="match status" value="1"/>
</dbReference>
<dbReference type="RefSeq" id="WP_204917284.1">
    <property type="nucleotide sequence ID" value="NZ_BAAAQP010000002.1"/>
</dbReference>
<dbReference type="Gene3D" id="2.40.260.10">
    <property type="entry name" value="Sortase"/>
    <property type="match status" value="1"/>
</dbReference>
<dbReference type="EMBL" id="JAFBCF010000001">
    <property type="protein sequence ID" value="MBM7798780.1"/>
    <property type="molecule type" value="Genomic_DNA"/>
</dbReference>
<protein>
    <recommendedName>
        <fullName evidence="4">Sortase family protein</fullName>
    </recommendedName>
</protein>
<organism evidence="2 3">
    <name type="scientific">Microlunatus panaciterrae</name>
    <dbReference type="NCBI Taxonomy" id="400768"/>
    <lineage>
        <taxon>Bacteria</taxon>
        <taxon>Bacillati</taxon>
        <taxon>Actinomycetota</taxon>
        <taxon>Actinomycetes</taxon>
        <taxon>Propionibacteriales</taxon>
        <taxon>Propionibacteriaceae</taxon>
        <taxon>Microlunatus</taxon>
    </lineage>
</organism>
<gene>
    <name evidence="2" type="ORF">JOE57_001701</name>
</gene>
<comment type="caution">
    <text evidence="2">The sequence shown here is derived from an EMBL/GenBank/DDBJ whole genome shotgun (WGS) entry which is preliminary data.</text>
</comment>
<evidence type="ECO:0008006" key="4">
    <source>
        <dbReference type="Google" id="ProtNLM"/>
    </source>
</evidence>
<accession>A0ABS2RIG3</accession>
<dbReference type="Pfam" id="PF04203">
    <property type="entry name" value="Sortase"/>
    <property type="match status" value="1"/>
</dbReference>
<sequence length="228" mass="24188">MTERALRDGRQLALLLLPLSVLALVLGLSLLHQSLLRQGRSVAGDSALVGVAGPPTPAAARPSPAWRPPLRTAAAAPSAGRPAVPSRLRIPSIGLDVDVTPVGVSADGQLSLPERPDRVGWYRYGPRPGSDQGSAVLAGHLDSRRYGIGPLAAVGRIDAGDVVLVTTGRKTLRFGVEEVLRVPKRTLDLDRLFTREGRPLLRIVTCGGAYDPDRGGYQDNVIVTARPR</sequence>
<evidence type="ECO:0000256" key="1">
    <source>
        <dbReference type="ARBA" id="ARBA00022801"/>
    </source>
</evidence>
<evidence type="ECO:0000313" key="3">
    <source>
        <dbReference type="Proteomes" id="UP000704762"/>
    </source>
</evidence>
<dbReference type="Proteomes" id="UP000704762">
    <property type="component" value="Unassembled WGS sequence"/>
</dbReference>
<keyword evidence="3" id="KW-1185">Reference proteome</keyword>
<evidence type="ECO:0000313" key="2">
    <source>
        <dbReference type="EMBL" id="MBM7798780.1"/>
    </source>
</evidence>
<dbReference type="CDD" id="cd05829">
    <property type="entry name" value="Sortase_F"/>
    <property type="match status" value="1"/>
</dbReference>
<reference evidence="2 3" key="1">
    <citation type="submission" date="2021-01" db="EMBL/GenBank/DDBJ databases">
        <title>Sequencing the genomes of 1000 actinobacteria strains.</title>
        <authorList>
            <person name="Klenk H.-P."/>
        </authorList>
    </citation>
    <scope>NUCLEOTIDE SEQUENCE [LARGE SCALE GENOMIC DNA]</scope>
    <source>
        <strain evidence="2 3">DSM 18662</strain>
    </source>
</reference>
<dbReference type="InterPro" id="IPR023365">
    <property type="entry name" value="Sortase_dom-sf"/>
</dbReference>
<proteinExistence type="predicted"/>
<keyword evidence="1" id="KW-0378">Hydrolase</keyword>
<dbReference type="InterPro" id="IPR005754">
    <property type="entry name" value="Sortase"/>
</dbReference>
<name>A0ABS2RIG3_9ACTN</name>
<dbReference type="InterPro" id="IPR042001">
    <property type="entry name" value="Sortase_F"/>
</dbReference>